<name>A0AA35CM68_9FIRM</name>
<dbReference type="InterPro" id="IPR020826">
    <property type="entry name" value="Transketolase_BS"/>
</dbReference>
<evidence type="ECO:0000259" key="5">
    <source>
        <dbReference type="SMART" id="SM00861"/>
    </source>
</evidence>
<dbReference type="FunFam" id="3.40.50.970:FF:000129">
    <property type="entry name" value="Transketolase"/>
    <property type="match status" value="1"/>
</dbReference>
<protein>
    <submittedName>
        <fullName evidence="6">Transketolase</fullName>
    </submittedName>
</protein>
<dbReference type="Pfam" id="PF02780">
    <property type="entry name" value="Transketolase_C"/>
    <property type="match status" value="1"/>
</dbReference>
<sequence length="322" mass="33754">MSVVSQKKIATRQAYGEALVELGERNPDVVVLDADLSKSTYTYKFAERFPERFFNVGIAEANMMGIAAGLALAGKIPFASTFAIFGAGRAYDQVRNAIGYSAVNVKICVSHGGITLGEDGASHQMIEDLALMRAIPNMTVIVPADAVEARAATFAVAEHPGPCYVRLGRPAVPVVLPEDYEFRIGRAATLREGRDVAIIACGVMVAPALEAAEALAAEGIGARVINMSTIKPLDVGAVIRAAEECGAIVTAEEHNVLGGLGGAVAEVVADQAPVPVKRVGVRDVFGESGRPDELLKKYGLTAEDIAEAARAAIARRARAAAR</sequence>
<dbReference type="EMBL" id="AP025628">
    <property type="protein sequence ID" value="BDG61702.1"/>
    <property type="molecule type" value="Genomic_DNA"/>
</dbReference>
<dbReference type="Gene3D" id="3.40.50.920">
    <property type="match status" value="1"/>
</dbReference>
<keyword evidence="3" id="KW-0808">Transferase</keyword>
<dbReference type="AlphaFoldDB" id="A0AA35CM68"/>
<gene>
    <name evidence="6" type="ORF">caldi_27920</name>
</gene>
<organism evidence="6 7">
    <name type="scientific">Caldinitratiruptor microaerophilus</name>
    <dbReference type="NCBI Taxonomy" id="671077"/>
    <lineage>
        <taxon>Bacteria</taxon>
        <taxon>Bacillati</taxon>
        <taxon>Bacillota</taxon>
        <taxon>Clostridia</taxon>
        <taxon>Eubacteriales</taxon>
        <taxon>Symbiobacteriaceae</taxon>
        <taxon>Caldinitratiruptor</taxon>
    </lineage>
</organism>
<dbReference type="PANTHER" id="PTHR43825">
    <property type="entry name" value="PYRUVATE DEHYDROGENASE E1 COMPONENT"/>
    <property type="match status" value="1"/>
</dbReference>
<keyword evidence="4" id="KW-0786">Thiamine pyrophosphate</keyword>
<dbReference type="InterPro" id="IPR009014">
    <property type="entry name" value="Transketo_C/PFOR_II"/>
</dbReference>
<dbReference type="SMART" id="SM00861">
    <property type="entry name" value="Transket_pyr"/>
    <property type="match status" value="1"/>
</dbReference>
<evidence type="ECO:0000256" key="4">
    <source>
        <dbReference type="ARBA" id="ARBA00023052"/>
    </source>
</evidence>
<comment type="cofactor">
    <cofactor evidence="1">
        <name>thiamine diphosphate</name>
        <dbReference type="ChEBI" id="CHEBI:58937"/>
    </cofactor>
</comment>
<dbReference type="Gene3D" id="3.40.50.970">
    <property type="match status" value="1"/>
</dbReference>
<dbReference type="SUPFAM" id="SSF52922">
    <property type="entry name" value="TK C-terminal domain-like"/>
    <property type="match status" value="1"/>
</dbReference>
<evidence type="ECO:0000313" key="7">
    <source>
        <dbReference type="Proteomes" id="UP001163687"/>
    </source>
</evidence>
<dbReference type="PROSITE" id="PS00802">
    <property type="entry name" value="TRANSKETOLASE_2"/>
    <property type="match status" value="1"/>
</dbReference>
<reference evidence="6" key="1">
    <citation type="submission" date="2022-03" db="EMBL/GenBank/DDBJ databases">
        <title>Complete genome sequence of Caldinitratiruptor microaerophilus.</title>
        <authorList>
            <person name="Mukaiyama R."/>
            <person name="Nishiyama T."/>
            <person name="Ueda K."/>
        </authorList>
    </citation>
    <scope>NUCLEOTIDE SEQUENCE</scope>
    <source>
        <strain evidence="6">JCM 16183</strain>
    </source>
</reference>
<feature type="domain" description="Transketolase-like pyrimidine-binding" evidence="5">
    <location>
        <begin position="9"/>
        <end position="174"/>
    </location>
</feature>
<evidence type="ECO:0000256" key="1">
    <source>
        <dbReference type="ARBA" id="ARBA00001964"/>
    </source>
</evidence>
<accession>A0AA35CM68</accession>
<keyword evidence="7" id="KW-1185">Reference proteome</keyword>
<evidence type="ECO:0000256" key="2">
    <source>
        <dbReference type="ARBA" id="ARBA00007131"/>
    </source>
</evidence>
<evidence type="ECO:0000256" key="3">
    <source>
        <dbReference type="ARBA" id="ARBA00022679"/>
    </source>
</evidence>
<dbReference type="GO" id="GO:0016740">
    <property type="term" value="F:transferase activity"/>
    <property type="evidence" value="ECO:0007669"/>
    <property type="project" value="UniProtKB-KW"/>
</dbReference>
<dbReference type="PANTHER" id="PTHR43825:SF1">
    <property type="entry name" value="TRANSKETOLASE-LIKE PYRIMIDINE-BINDING DOMAIN-CONTAINING PROTEIN"/>
    <property type="match status" value="1"/>
</dbReference>
<dbReference type="Pfam" id="PF02779">
    <property type="entry name" value="Transket_pyr"/>
    <property type="match status" value="1"/>
</dbReference>
<comment type="similarity">
    <text evidence="2">Belongs to the transketolase family.</text>
</comment>
<dbReference type="RefSeq" id="WP_264842333.1">
    <property type="nucleotide sequence ID" value="NZ_AP025628.1"/>
</dbReference>
<proteinExistence type="inferred from homology"/>
<dbReference type="Proteomes" id="UP001163687">
    <property type="component" value="Chromosome"/>
</dbReference>
<dbReference type="KEGG" id="cmic:caldi_27920"/>
<evidence type="ECO:0000313" key="6">
    <source>
        <dbReference type="EMBL" id="BDG61702.1"/>
    </source>
</evidence>
<dbReference type="SUPFAM" id="SSF52518">
    <property type="entry name" value="Thiamin diphosphate-binding fold (THDP-binding)"/>
    <property type="match status" value="1"/>
</dbReference>
<dbReference type="InterPro" id="IPR051157">
    <property type="entry name" value="PDH/Transketolase"/>
</dbReference>
<dbReference type="InterPro" id="IPR029061">
    <property type="entry name" value="THDP-binding"/>
</dbReference>
<dbReference type="CDD" id="cd07033">
    <property type="entry name" value="TPP_PYR_DXS_TK_like"/>
    <property type="match status" value="1"/>
</dbReference>
<dbReference type="InterPro" id="IPR005475">
    <property type="entry name" value="Transketolase-like_Pyr-bd"/>
</dbReference>
<dbReference type="InterPro" id="IPR033248">
    <property type="entry name" value="Transketolase_C"/>
</dbReference>